<keyword evidence="1" id="KW-1133">Transmembrane helix</keyword>
<gene>
    <name evidence="2" type="ORF">H6G72_08635</name>
</gene>
<dbReference type="Proteomes" id="UP000641954">
    <property type="component" value="Unassembled WGS sequence"/>
</dbReference>
<reference evidence="2 3" key="1">
    <citation type="journal article" date="2020" name="ISME J.">
        <title>Comparative genomics reveals insights into cyanobacterial evolution and habitat adaptation.</title>
        <authorList>
            <person name="Chen M.Y."/>
            <person name="Teng W.K."/>
            <person name="Zhao L."/>
            <person name="Hu C.X."/>
            <person name="Zhou Y.K."/>
            <person name="Han B.P."/>
            <person name="Song L.R."/>
            <person name="Shu W.S."/>
        </authorList>
    </citation>
    <scope>NUCLEOTIDE SEQUENCE [LARGE SCALE GENOMIC DNA]</scope>
    <source>
        <strain evidence="2 3">FACHB-1370</strain>
    </source>
</reference>
<name>A0ABR8EBQ0_9CYAN</name>
<protein>
    <submittedName>
        <fullName evidence="2">Pentapeptide repeat-containing protein</fullName>
    </submittedName>
</protein>
<organism evidence="2 3">
    <name type="scientific">Planktothricoides raciborskii FACHB-1370</name>
    <dbReference type="NCBI Taxonomy" id="2949576"/>
    <lineage>
        <taxon>Bacteria</taxon>
        <taxon>Bacillati</taxon>
        <taxon>Cyanobacteriota</taxon>
        <taxon>Cyanophyceae</taxon>
        <taxon>Oscillatoriophycideae</taxon>
        <taxon>Oscillatoriales</taxon>
        <taxon>Oscillatoriaceae</taxon>
        <taxon>Planktothricoides</taxon>
    </lineage>
</organism>
<evidence type="ECO:0000256" key="1">
    <source>
        <dbReference type="SAM" id="Phobius"/>
    </source>
</evidence>
<evidence type="ECO:0000313" key="3">
    <source>
        <dbReference type="Proteomes" id="UP000641954"/>
    </source>
</evidence>
<evidence type="ECO:0000313" key="2">
    <source>
        <dbReference type="EMBL" id="MBD2543905.1"/>
    </source>
</evidence>
<keyword evidence="1" id="KW-0472">Membrane</keyword>
<dbReference type="InterPro" id="IPR010994">
    <property type="entry name" value="RuvA_2-like"/>
</dbReference>
<sequence length="727" mass="83025">MRITHLFVSQLVFMIALLIGLIFWLLQQIVIAPAWAATIPQTPPMLTREVLQERVKNPEFTEGMRRINLSNFTIDLRSDNAEFKSQFYRQVKLYLNRPGNPVGLDVSNSVILGAFNGNNLGLQVPLYAESLSPMFTEDELLQIKRDRRRLSQLTQLSRSLLGTPASEVQISILRGPIKMAQTRFEGTVNFNNTFFLNTLDAIGAEFIGNTEWSETRFSLMAKFNSAKFKAVTQFRGSIFYQKATFNRAEFQDSVNFTGSTFANSGSFHQTQWQKLANFSRVQWLSNADFSQGQFGDRLLFTNDKFSQSLFLNGANFAQLASFREAQFAQPVNLRGASILNQADFSDADFTPDAYVNVAELTFDSEQAKIAGDTGRIGRKLSVPSLQGNETVLRNLVRNFRSSEQIPDANQVEYLRAKLQFRELGKRLHNVNVNTATAAELKSLGFSNQQVKAIIDSRQLHFFRNLNELLSLEEIDLATYVKVSDRIFCSPRSGIFASVLDTLQWLGLSLLLLLSAYGTSSELVFGVGMVAIAYFGVLFWLIDRYRRLVPQPIVPNLGETISVLISFICFTGIGLFAIFNSPENSWLTLGCLAIFLLPLPVLLVTIIYWRGRYHQLLNVSYFVEDGSMRQLRLTIGRLPIIPKFPLFRDRYYPILWDRRWSWLNYYDFSLNNLFKFGFNDIRVRDEHLPGLINTLVWYQWSLGILYLTLLLWTLSRTIPGLNLLIYLK</sequence>
<comment type="caution">
    <text evidence="2">The sequence shown here is derived from an EMBL/GenBank/DDBJ whole genome shotgun (WGS) entry which is preliminary data.</text>
</comment>
<dbReference type="Pfam" id="PF12836">
    <property type="entry name" value="HHH_3"/>
    <property type="match status" value="1"/>
</dbReference>
<keyword evidence="3" id="KW-1185">Reference proteome</keyword>
<feature type="transmembrane region" description="Helical" evidence="1">
    <location>
        <begin position="494"/>
        <end position="515"/>
    </location>
</feature>
<dbReference type="EMBL" id="JACJSK010000009">
    <property type="protein sequence ID" value="MBD2543905.1"/>
    <property type="molecule type" value="Genomic_DNA"/>
</dbReference>
<dbReference type="Pfam" id="PF13576">
    <property type="entry name" value="Pentapeptide_3"/>
    <property type="match status" value="2"/>
</dbReference>
<accession>A0ABR8EBQ0</accession>
<feature type="transmembrane region" description="Helical" evidence="1">
    <location>
        <begin position="585"/>
        <end position="608"/>
    </location>
</feature>
<dbReference type="InterPro" id="IPR001646">
    <property type="entry name" value="5peptide_repeat"/>
</dbReference>
<dbReference type="SUPFAM" id="SSF47781">
    <property type="entry name" value="RuvA domain 2-like"/>
    <property type="match status" value="1"/>
</dbReference>
<feature type="transmembrane region" description="Helical" evidence="1">
    <location>
        <begin position="522"/>
        <end position="540"/>
    </location>
</feature>
<proteinExistence type="predicted"/>
<feature type="transmembrane region" description="Helical" evidence="1">
    <location>
        <begin position="560"/>
        <end position="578"/>
    </location>
</feature>
<keyword evidence="1" id="KW-0812">Transmembrane</keyword>